<sequence>MRLIQSKENPQYKQLVRISQGKKAEGQLFVWLEGIHLSQAWLDAGYEVVLAAFDAERLTQQHELQQLAQRLDERVCMSLTPSLMRALSSVEQGQGIGLVVQAPPTIATQAITQSCVYLDRIQDPGNVGTLLRTMAAAGINHAFLSPGCAWVWSQKVLRSAQGAHFAMQIHEQIERAQFIQLAQIPIYATALEHSEPLYRLDLAQPIAWVFGNEGQGVHTELLEQAQQRVFIPQVEQVESLNVAAAAAVCLFEQRRQLHWVRV</sequence>
<dbReference type="Gene3D" id="3.30.1330.30">
    <property type="match status" value="1"/>
</dbReference>
<dbReference type="GO" id="GO:0006396">
    <property type="term" value="P:RNA processing"/>
    <property type="evidence" value="ECO:0007669"/>
    <property type="project" value="InterPro"/>
</dbReference>
<evidence type="ECO:0000313" key="4">
    <source>
        <dbReference type="EMBL" id="AQS50631.1"/>
    </source>
</evidence>
<dbReference type="InterPro" id="IPR029028">
    <property type="entry name" value="Alpha/beta_knot_MTases"/>
</dbReference>
<dbReference type="AlphaFoldDB" id="A0A1U9JY04"/>
<dbReference type="Gene3D" id="3.40.1280.10">
    <property type="match status" value="1"/>
</dbReference>
<dbReference type="SUPFAM" id="SSF75217">
    <property type="entry name" value="alpha/beta knot"/>
    <property type="match status" value="1"/>
</dbReference>
<dbReference type="InterPro" id="IPR029026">
    <property type="entry name" value="tRNA_m1G_MTases_N"/>
</dbReference>
<evidence type="ECO:0000256" key="1">
    <source>
        <dbReference type="ARBA" id="ARBA00022603"/>
    </source>
</evidence>
<proteinExistence type="predicted"/>
<evidence type="ECO:0000313" key="5">
    <source>
        <dbReference type="Proteomes" id="UP000189369"/>
    </source>
</evidence>
<dbReference type="OrthoDB" id="9794400at2"/>
<evidence type="ECO:0000259" key="3">
    <source>
        <dbReference type="Pfam" id="PF00588"/>
    </source>
</evidence>
<dbReference type="STRING" id="643674.PAEH1_02015"/>
<dbReference type="GO" id="GO:0008173">
    <property type="term" value="F:RNA methyltransferase activity"/>
    <property type="evidence" value="ECO:0007669"/>
    <property type="project" value="InterPro"/>
</dbReference>
<dbReference type="InterPro" id="IPR001537">
    <property type="entry name" value="SpoU_MeTrfase"/>
</dbReference>
<dbReference type="SUPFAM" id="SSF55315">
    <property type="entry name" value="L30e-like"/>
    <property type="match status" value="1"/>
</dbReference>
<dbReference type="GO" id="GO:0032259">
    <property type="term" value="P:methylation"/>
    <property type="evidence" value="ECO:0007669"/>
    <property type="project" value="UniProtKB-KW"/>
</dbReference>
<dbReference type="Pfam" id="PF00588">
    <property type="entry name" value="SpoU_methylase"/>
    <property type="match status" value="1"/>
</dbReference>
<dbReference type="KEGG" id="phn:PAEH1_02015"/>
<feature type="domain" description="tRNA/rRNA methyltransferase SpoU type" evidence="3">
    <location>
        <begin position="115"/>
        <end position="251"/>
    </location>
</feature>
<gene>
    <name evidence="4" type="ORF">PAEH1_02015</name>
</gene>
<dbReference type="PANTHER" id="PTHR43191:SF2">
    <property type="entry name" value="RRNA METHYLTRANSFERASE 3, MITOCHONDRIAL"/>
    <property type="match status" value="1"/>
</dbReference>
<dbReference type="EMBL" id="CP019697">
    <property type="protein sequence ID" value="AQS50631.1"/>
    <property type="molecule type" value="Genomic_DNA"/>
</dbReference>
<organism evidence="4 5">
    <name type="scientific">Paenalcaligenes hominis</name>
    <dbReference type="NCBI Taxonomy" id="643674"/>
    <lineage>
        <taxon>Bacteria</taxon>
        <taxon>Pseudomonadati</taxon>
        <taxon>Pseudomonadota</taxon>
        <taxon>Betaproteobacteria</taxon>
        <taxon>Burkholderiales</taxon>
        <taxon>Alcaligenaceae</taxon>
        <taxon>Paenalcaligenes</taxon>
    </lineage>
</organism>
<name>A0A1U9JY04_9BURK</name>
<keyword evidence="1 4" id="KW-0489">Methyltransferase</keyword>
<dbReference type="PANTHER" id="PTHR43191">
    <property type="entry name" value="RRNA METHYLTRANSFERASE 3"/>
    <property type="match status" value="1"/>
</dbReference>
<dbReference type="GO" id="GO:0003723">
    <property type="term" value="F:RNA binding"/>
    <property type="evidence" value="ECO:0007669"/>
    <property type="project" value="InterPro"/>
</dbReference>
<reference evidence="4 5" key="1">
    <citation type="submission" date="2017-01" db="EMBL/GenBank/DDBJ databases">
        <title>Complete Genome Sequence of Paenalcaligenes hominis, Isolated from a paraplegic Patient with neurogenic bladder.</title>
        <authorList>
            <person name="Mukhopadhyay R."/>
            <person name="Joaquin J."/>
            <person name="Hogue R."/>
            <person name="Kilaru A."/>
            <person name="Jospin G."/>
            <person name="Mars K."/>
            <person name="Eisen J.A."/>
            <person name="Chaturvedi V."/>
        </authorList>
    </citation>
    <scope>NUCLEOTIDE SEQUENCE [LARGE SCALE GENOMIC DNA]</scope>
    <source>
        <strain evidence="4 5">15S00501</strain>
    </source>
</reference>
<dbReference type="InterPro" id="IPR051259">
    <property type="entry name" value="rRNA_Methyltransferase"/>
</dbReference>
<accession>A0A1U9JY04</accession>
<dbReference type="CDD" id="cd18095">
    <property type="entry name" value="SpoU-like_rRNA-MTase"/>
    <property type="match status" value="1"/>
</dbReference>
<protein>
    <submittedName>
        <fullName evidence="4">RNA methyltransferase</fullName>
    </submittedName>
</protein>
<dbReference type="InterPro" id="IPR029064">
    <property type="entry name" value="Ribosomal_eL30-like_sf"/>
</dbReference>
<evidence type="ECO:0000256" key="2">
    <source>
        <dbReference type="ARBA" id="ARBA00022679"/>
    </source>
</evidence>
<dbReference type="Proteomes" id="UP000189369">
    <property type="component" value="Chromosome"/>
</dbReference>
<keyword evidence="2 4" id="KW-0808">Transferase</keyword>